<dbReference type="EMBL" id="OMOF01000135">
    <property type="protein sequence ID" value="SPF40285.1"/>
    <property type="molecule type" value="Genomic_DNA"/>
</dbReference>
<dbReference type="GO" id="GO:0046983">
    <property type="term" value="F:protein dimerization activity"/>
    <property type="evidence" value="ECO:0007669"/>
    <property type="project" value="InterPro"/>
</dbReference>
<gene>
    <name evidence="1" type="ORF">SBF1_220003</name>
</gene>
<dbReference type="GO" id="GO:0043937">
    <property type="term" value="P:regulation of sporulation"/>
    <property type="evidence" value="ECO:0007669"/>
    <property type="project" value="InterPro"/>
</dbReference>
<sequence length="60" mass="7013">MEYQISNLNMLIEITREKLVQIGNSHKSFTHPEVVELSQKLDRLLDEYQALHSNPKCKTT</sequence>
<dbReference type="InterPro" id="IPR018540">
    <property type="entry name" value="Spo0E-like"/>
</dbReference>
<reference evidence="2" key="1">
    <citation type="submission" date="2018-02" db="EMBL/GenBank/DDBJ databases">
        <authorList>
            <person name="Hausmann B."/>
        </authorList>
    </citation>
    <scope>NUCLEOTIDE SEQUENCE [LARGE SCALE GENOMIC DNA]</scope>
    <source>
        <strain evidence="2">Peat soil MAG SbF1</strain>
    </source>
</reference>
<accession>A0A2U3KKW2</accession>
<dbReference type="InterPro" id="IPR037208">
    <property type="entry name" value="Spo0E-like_sf"/>
</dbReference>
<dbReference type="Proteomes" id="UP000238916">
    <property type="component" value="Unassembled WGS sequence"/>
</dbReference>
<name>A0A2U3KKW2_9FIRM</name>
<dbReference type="Pfam" id="PF09388">
    <property type="entry name" value="SpoOE-like"/>
    <property type="match status" value="1"/>
</dbReference>
<proteinExistence type="predicted"/>
<organism evidence="1 2">
    <name type="scientific">Candidatus Desulfosporosinus infrequens</name>
    <dbReference type="NCBI Taxonomy" id="2043169"/>
    <lineage>
        <taxon>Bacteria</taxon>
        <taxon>Bacillati</taxon>
        <taxon>Bacillota</taxon>
        <taxon>Clostridia</taxon>
        <taxon>Eubacteriales</taxon>
        <taxon>Desulfitobacteriaceae</taxon>
        <taxon>Desulfosporosinus</taxon>
    </lineage>
</organism>
<evidence type="ECO:0000313" key="1">
    <source>
        <dbReference type="EMBL" id="SPF40285.1"/>
    </source>
</evidence>
<dbReference type="AlphaFoldDB" id="A0A2U3KKW2"/>
<dbReference type="InterPro" id="IPR036638">
    <property type="entry name" value="HLH_DNA-bd_sf"/>
</dbReference>
<dbReference type="SUPFAM" id="SSF140500">
    <property type="entry name" value="BAS1536-like"/>
    <property type="match status" value="1"/>
</dbReference>
<protein>
    <submittedName>
        <fullName evidence="1">Sporulation protein Spo0E</fullName>
    </submittedName>
</protein>
<evidence type="ECO:0000313" key="2">
    <source>
        <dbReference type="Proteomes" id="UP000238916"/>
    </source>
</evidence>
<dbReference type="Gene3D" id="4.10.280.10">
    <property type="entry name" value="Helix-loop-helix DNA-binding domain"/>
    <property type="match status" value="1"/>
</dbReference>